<dbReference type="CDD" id="cd21416">
    <property type="entry name" value="HDC_protein"/>
    <property type="match status" value="1"/>
</dbReference>
<organism evidence="2 3">
    <name type="scientific">Listeria cornellensis FSL F6-0969</name>
    <dbReference type="NCBI Taxonomy" id="1265820"/>
    <lineage>
        <taxon>Bacteria</taxon>
        <taxon>Bacillati</taxon>
        <taxon>Bacillota</taxon>
        <taxon>Bacilli</taxon>
        <taxon>Bacillales</taxon>
        <taxon>Listeriaceae</taxon>
        <taxon>Listeria</taxon>
    </lineage>
</organism>
<feature type="transmembrane region" description="Helical" evidence="1">
    <location>
        <begin position="33"/>
        <end position="50"/>
    </location>
</feature>
<proteinExistence type="predicted"/>
<keyword evidence="3" id="KW-1185">Reference proteome</keyword>
<evidence type="ECO:0000313" key="3">
    <source>
        <dbReference type="Proteomes" id="UP000019254"/>
    </source>
</evidence>
<gene>
    <name evidence="2" type="ORF">PCORN_01305</name>
</gene>
<feature type="transmembrane region" description="Helical" evidence="1">
    <location>
        <begin position="6"/>
        <end position="26"/>
    </location>
</feature>
<feature type="transmembrane region" description="Helical" evidence="1">
    <location>
        <begin position="62"/>
        <end position="82"/>
    </location>
</feature>
<keyword evidence="1" id="KW-1133">Transmembrane helix</keyword>
<protein>
    <recommendedName>
        <fullName evidence="4">Na+/glutamate symporter</fullName>
    </recommendedName>
</protein>
<comment type="caution">
    <text evidence="2">The sequence shown here is derived from an EMBL/GenBank/DDBJ whole genome shotgun (WGS) entry which is preliminary data.</text>
</comment>
<feature type="transmembrane region" description="Helical" evidence="1">
    <location>
        <begin position="238"/>
        <end position="256"/>
    </location>
</feature>
<evidence type="ECO:0000256" key="1">
    <source>
        <dbReference type="SAM" id="Phobius"/>
    </source>
</evidence>
<feature type="transmembrane region" description="Helical" evidence="1">
    <location>
        <begin position="210"/>
        <end position="232"/>
    </location>
</feature>
<dbReference type="InterPro" id="IPR049576">
    <property type="entry name" value="HDC-like"/>
</dbReference>
<feature type="transmembrane region" description="Helical" evidence="1">
    <location>
        <begin position="94"/>
        <end position="116"/>
    </location>
</feature>
<reference evidence="2 3" key="1">
    <citation type="journal article" date="2014" name="Int. J. Syst. Evol. Microbiol.">
        <title>Listeria floridensis sp. nov., Listeria aquatica sp. nov., Listeria cornellensis sp. nov., Listeria riparia sp. nov. and Listeria grandensis sp. nov., from agricultural and natural environments.</title>
        <authorList>
            <person name="den Bakker H.C."/>
            <person name="Warchocki S."/>
            <person name="Wright E.M."/>
            <person name="Allred A.F."/>
            <person name="Ahlstrom C."/>
            <person name="Manuel C.S."/>
            <person name="Stasiewicz M.J."/>
            <person name="Burrell A."/>
            <person name="Roof S."/>
            <person name="Strawn L."/>
            <person name="Fortes E.D."/>
            <person name="Nightingale K.K."/>
            <person name="Kephart D."/>
            <person name="Wiedmann M."/>
        </authorList>
    </citation>
    <scope>NUCLEOTIDE SEQUENCE [LARGE SCALE GENOMIC DNA]</scope>
    <source>
        <strain evidence="3">FSL F6-969</strain>
    </source>
</reference>
<feature type="transmembrane region" description="Helical" evidence="1">
    <location>
        <begin position="136"/>
        <end position="160"/>
    </location>
</feature>
<feature type="transmembrane region" description="Helical" evidence="1">
    <location>
        <begin position="268"/>
        <end position="286"/>
    </location>
</feature>
<keyword evidence="1" id="KW-0812">Transmembrane</keyword>
<accession>W7C684</accession>
<evidence type="ECO:0008006" key="4">
    <source>
        <dbReference type="Google" id="ProtNLM"/>
    </source>
</evidence>
<dbReference type="AlphaFoldDB" id="W7C684"/>
<name>W7C684_9LIST</name>
<dbReference type="Proteomes" id="UP000019254">
    <property type="component" value="Unassembled WGS sequence"/>
</dbReference>
<keyword evidence="1" id="KW-0472">Membrane</keyword>
<dbReference type="STRING" id="1265820.PCORN_01305"/>
<feature type="transmembrane region" description="Helical" evidence="1">
    <location>
        <begin position="320"/>
        <end position="339"/>
    </location>
</feature>
<dbReference type="PATRIC" id="fig|1265820.5.peg.253"/>
<feature type="transmembrane region" description="Helical" evidence="1">
    <location>
        <begin position="292"/>
        <end position="313"/>
    </location>
</feature>
<feature type="transmembrane region" description="Helical" evidence="1">
    <location>
        <begin position="372"/>
        <end position="394"/>
    </location>
</feature>
<dbReference type="EMBL" id="AODE01000004">
    <property type="protein sequence ID" value="EUJ32577.1"/>
    <property type="molecule type" value="Genomic_DNA"/>
</dbReference>
<evidence type="ECO:0000313" key="2">
    <source>
        <dbReference type="EMBL" id="EUJ32577.1"/>
    </source>
</evidence>
<sequence>MRWGIYMNPVTAFTIIMLIWTIGDFVAKKTKSLISSLLVAAIIFIVGFKTNLFPEDLLTSSSLLALGQTVIGMLIVHIGTMISIDELKKQWRTVLIGVSAILGIIVFLFTIGSFFLDQNFIISAIGAISGTTVAVIIIQEAALASGLVLVAVFAVLISAFQGLIGYPLTSVILRKEAQRVRGEYRAGTLKVKAPVEKEMSKEPRTILPQAFQTTAGTLFVVGAVVMLAGFIADMTNGILNQFVVALLLGILLRAFGILKPNILTGIDAYGLMMIGILLIIFGPLATSSVDDLIALIGPLCIAFAIGVTGSIAFSAVLGKLLGYSMAMSMAIGLTTLYGFPGTMILSQEAAKSAGENKDEIAAIEGEILPKMIVAGFSTVTILSVVVTSILAGFIH</sequence>